<evidence type="ECO:0000256" key="3">
    <source>
        <dbReference type="ARBA" id="ARBA00023002"/>
    </source>
</evidence>
<dbReference type="GO" id="GO:0016491">
    <property type="term" value="F:oxidoreductase activity"/>
    <property type="evidence" value="ECO:0007669"/>
    <property type="project" value="UniProtKB-KW"/>
</dbReference>
<evidence type="ECO:0000313" key="9">
    <source>
        <dbReference type="Proteomes" id="UP000053029"/>
    </source>
</evidence>
<keyword evidence="3" id="KW-0560">Oxidoreductase</keyword>
<dbReference type="OrthoDB" id="2121828at2759"/>
<name>A0A0D2HJP3_9EURO</name>
<evidence type="ECO:0000256" key="2">
    <source>
        <dbReference type="ARBA" id="ARBA00022723"/>
    </source>
</evidence>
<dbReference type="AlphaFoldDB" id="A0A0D2HJP3"/>
<proteinExistence type="inferred from homology"/>
<dbReference type="VEuPathDB" id="FungiDB:Z517_00092"/>
<dbReference type="Pfam" id="PF07732">
    <property type="entry name" value="Cu-oxidase_3"/>
    <property type="match status" value="1"/>
</dbReference>
<dbReference type="STRING" id="1442368.A0A0D2HJP3"/>
<evidence type="ECO:0000313" key="8">
    <source>
        <dbReference type="EMBL" id="KIW84704.1"/>
    </source>
</evidence>
<dbReference type="HOGENOM" id="CLU_006504_8_3_1"/>
<keyword evidence="9" id="KW-1185">Reference proteome</keyword>
<evidence type="ECO:0000259" key="7">
    <source>
        <dbReference type="Pfam" id="PF07732"/>
    </source>
</evidence>
<dbReference type="InterPro" id="IPR008972">
    <property type="entry name" value="Cupredoxin"/>
</dbReference>
<reference evidence="8 9" key="1">
    <citation type="submission" date="2015-01" db="EMBL/GenBank/DDBJ databases">
        <title>The Genome Sequence of Fonsecaea pedrosoi CBS 271.37.</title>
        <authorList>
            <consortium name="The Broad Institute Genomics Platform"/>
            <person name="Cuomo C."/>
            <person name="de Hoog S."/>
            <person name="Gorbushina A."/>
            <person name="Stielow B."/>
            <person name="Teixiera M."/>
            <person name="Abouelleil A."/>
            <person name="Chapman S.B."/>
            <person name="Priest M."/>
            <person name="Young S.K."/>
            <person name="Wortman J."/>
            <person name="Nusbaum C."/>
            <person name="Birren B."/>
        </authorList>
    </citation>
    <scope>NUCLEOTIDE SEQUENCE [LARGE SCALE GENOMIC DNA]</scope>
    <source>
        <strain evidence="8 9">CBS 271.37</strain>
    </source>
</reference>
<dbReference type="Pfam" id="PF07731">
    <property type="entry name" value="Cu-oxidase_2"/>
    <property type="match status" value="1"/>
</dbReference>
<dbReference type="GeneID" id="25299582"/>
<gene>
    <name evidence="8" type="ORF">Z517_00092</name>
</gene>
<dbReference type="InterPro" id="IPR017762">
    <property type="entry name" value="Multicopper_oxidase_fun"/>
</dbReference>
<dbReference type="InterPro" id="IPR011706">
    <property type="entry name" value="Cu-oxidase_C"/>
</dbReference>
<accession>A0A0D2HJP3</accession>
<dbReference type="SUPFAM" id="SSF49503">
    <property type="entry name" value="Cupredoxins"/>
    <property type="match status" value="3"/>
</dbReference>
<evidence type="ECO:0000256" key="4">
    <source>
        <dbReference type="ARBA" id="ARBA00023008"/>
    </source>
</evidence>
<dbReference type="InterPro" id="IPR011707">
    <property type="entry name" value="Cu-oxidase-like_N"/>
</dbReference>
<dbReference type="Proteomes" id="UP000053029">
    <property type="component" value="Unassembled WGS sequence"/>
</dbReference>
<dbReference type="Pfam" id="PF00394">
    <property type="entry name" value="Cu-oxidase"/>
    <property type="match status" value="1"/>
</dbReference>
<dbReference type="InterPro" id="IPR001117">
    <property type="entry name" value="Cu-oxidase_2nd"/>
</dbReference>
<evidence type="ECO:0000259" key="5">
    <source>
        <dbReference type="Pfam" id="PF00394"/>
    </source>
</evidence>
<dbReference type="CDD" id="cd13873">
    <property type="entry name" value="CuRO_2_AAO_like_2"/>
    <property type="match status" value="1"/>
</dbReference>
<dbReference type="NCBIfam" id="TIGR03390">
    <property type="entry name" value="ascorbOXfungal"/>
    <property type="match status" value="1"/>
</dbReference>
<comment type="similarity">
    <text evidence="1">Belongs to the multicopper oxidase family.</text>
</comment>
<dbReference type="Gene3D" id="2.60.40.420">
    <property type="entry name" value="Cupredoxins - blue copper proteins"/>
    <property type="match status" value="3"/>
</dbReference>
<keyword evidence="4" id="KW-0186">Copper</keyword>
<dbReference type="InterPro" id="IPR045087">
    <property type="entry name" value="Cu-oxidase_fam"/>
</dbReference>
<dbReference type="RefSeq" id="XP_013288512.1">
    <property type="nucleotide sequence ID" value="XM_013433058.1"/>
</dbReference>
<evidence type="ECO:0000259" key="6">
    <source>
        <dbReference type="Pfam" id="PF07731"/>
    </source>
</evidence>
<dbReference type="PANTHER" id="PTHR11709:SF394">
    <property type="entry name" value="FI03373P-RELATED"/>
    <property type="match status" value="1"/>
</dbReference>
<evidence type="ECO:0000256" key="1">
    <source>
        <dbReference type="ARBA" id="ARBA00010609"/>
    </source>
</evidence>
<organism evidence="8 9">
    <name type="scientific">Fonsecaea pedrosoi CBS 271.37</name>
    <dbReference type="NCBI Taxonomy" id="1442368"/>
    <lineage>
        <taxon>Eukaryota</taxon>
        <taxon>Fungi</taxon>
        <taxon>Dikarya</taxon>
        <taxon>Ascomycota</taxon>
        <taxon>Pezizomycotina</taxon>
        <taxon>Eurotiomycetes</taxon>
        <taxon>Chaetothyriomycetidae</taxon>
        <taxon>Chaetothyriales</taxon>
        <taxon>Herpotrichiellaceae</taxon>
        <taxon>Fonsecaea</taxon>
    </lineage>
</organism>
<feature type="domain" description="Plastocyanin-like" evidence="6">
    <location>
        <begin position="501"/>
        <end position="629"/>
    </location>
</feature>
<keyword evidence="2" id="KW-0479">Metal-binding</keyword>
<dbReference type="PANTHER" id="PTHR11709">
    <property type="entry name" value="MULTI-COPPER OXIDASE"/>
    <property type="match status" value="1"/>
</dbReference>
<feature type="domain" description="Plastocyanin-like" evidence="5">
    <location>
        <begin position="205"/>
        <end position="365"/>
    </location>
</feature>
<dbReference type="GO" id="GO:0005507">
    <property type="term" value="F:copper ion binding"/>
    <property type="evidence" value="ECO:0007669"/>
    <property type="project" value="InterPro"/>
</dbReference>
<feature type="domain" description="Plastocyanin-like" evidence="7">
    <location>
        <begin position="84"/>
        <end position="194"/>
    </location>
</feature>
<dbReference type="EMBL" id="KN846969">
    <property type="protein sequence ID" value="KIW84704.1"/>
    <property type="molecule type" value="Genomic_DNA"/>
</dbReference>
<sequence>MASPDFNTLKVRSSNGLTLTVACSVRYSPLHSRDLISEMLYHFSYWLQACLFLWPLTVHLAVAEKLEAQNASITPDIVLRVSLATIRLNCQPRLSTVINGTYPAPPIYLEPERTTWIRVYNDADVNTTMHWHGLALSAAPYADGAPQASQWPIPPGCFYDYELHPSASEAGTSFYHSHVGFQAITATGALIVKDAVPPPYAYDEEIIMKIGDFYPEEDHTIESQLTGVPWIWTGDPTSLLINGQSGIAPGSSAPGPSDQSCRPWVMNVEAGKTYRVRVIGSTALSLVLFGLEQHDNLTIIETDNSYVYPVQTPYVQVDTGQRFSFLLQTKSPSELQCLGGQTKFWIQFETREGLGTVFAWAILNYTDVGLSTSRALESSQAQNCRYLTSTSSCPDPVPTAPILELPTNVTDWLEYAFQNPPLAGYEAPPNATEVTRRIIVSTLQFLQNSSGNTVMISNNRYWSDSAPLGPSTDTPYLVEILQNASINGVTPDYGRAIANGGFDLLSQTYPAHIGEVLEIVWQNAASYPVGIYGPHPMHAHGGPYWDMGSGSGEYSPEAHTALLESHSIDNVPYPGSRRDTTMLYKYTLQSPEPGKVNGWRVWRIRITERNVGVWMMHCHILQHIVMGQQTVWVFGTPEEITKHSMPIQGNLAGYFRYGGDVVGKAGEEDGASHAVQFFRDG</sequence>
<protein>
    <submittedName>
        <fullName evidence="8">L-ascorbate oxidase</fullName>
    </submittedName>
</protein>